<proteinExistence type="predicted"/>
<evidence type="ECO:0000259" key="3">
    <source>
        <dbReference type="Pfam" id="PF01471"/>
    </source>
</evidence>
<dbReference type="InterPro" id="IPR036365">
    <property type="entry name" value="PGBD-like_sf"/>
</dbReference>
<keyword evidence="5" id="KW-1185">Reference proteome</keyword>
<dbReference type="SUPFAM" id="SSF47090">
    <property type="entry name" value="PGBD-like"/>
    <property type="match status" value="1"/>
</dbReference>
<dbReference type="Pfam" id="PF01471">
    <property type="entry name" value="PG_binding_1"/>
    <property type="match status" value="1"/>
</dbReference>
<evidence type="ECO:0000313" key="4">
    <source>
        <dbReference type="EMBL" id="QDH71335.1"/>
    </source>
</evidence>
<dbReference type="GO" id="GO:0006032">
    <property type="term" value="P:chitin catabolic process"/>
    <property type="evidence" value="ECO:0007669"/>
    <property type="project" value="InterPro"/>
</dbReference>
<dbReference type="PANTHER" id="PTHR34408">
    <property type="entry name" value="FAMILY PROTEIN, PUTATIVE-RELATED"/>
    <property type="match status" value="1"/>
</dbReference>
<dbReference type="InterPro" id="IPR000726">
    <property type="entry name" value="Glyco_hydro_19_cat"/>
</dbReference>
<feature type="domain" description="Glycoside hydrolase family 19 catalytic" evidence="2">
    <location>
        <begin position="100"/>
        <end position="155"/>
    </location>
</feature>
<dbReference type="GO" id="GO:0016998">
    <property type="term" value="P:cell wall macromolecule catabolic process"/>
    <property type="evidence" value="ECO:0007669"/>
    <property type="project" value="InterPro"/>
</dbReference>
<name>A0A514BVJ6_9GAMM</name>
<dbReference type="InterPro" id="IPR023346">
    <property type="entry name" value="Lysozyme-like_dom_sf"/>
</dbReference>
<feature type="compositionally biased region" description="Low complexity" evidence="1">
    <location>
        <begin position="351"/>
        <end position="363"/>
    </location>
</feature>
<accession>A0A514BVJ6</accession>
<feature type="region of interest" description="Disordered" evidence="1">
    <location>
        <begin position="339"/>
        <end position="363"/>
    </location>
</feature>
<dbReference type="OrthoDB" id="1491023at2"/>
<dbReference type="PANTHER" id="PTHR34408:SF1">
    <property type="entry name" value="GLYCOSYL HYDROLASE FAMILY 19 DOMAIN-CONTAINING PROTEIN HI_1415"/>
    <property type="match status" value="1"/>
</dbReference>
<dbReference type="Proteomes" id="UP000317199">
    <property type="component" value="Chromosome"/>
</dbReference>
<feature type="domain" description="Peptidoglycan binding-like" evidence="3">
    <location>
        <begin position="233"/>
        <end position="292"/>
    </location>
</feature>
<dbReference type="RefSeq" id="WP_141624667.1">
    <property type="nucleotide sequence ID" value="NZ_CP041242.1"/>
</dbReference>
<reference evidence="4 5" key="1">
    <citation type="submission" date="2019-06" db="EMBL/GenBank/DDBJ databases">
        <title>Lysobacter alkalisoli sp. nov. isolated from saline-alkali soil.</title>
        <authorList>
            <person name="Sun J.-Q."/>
            <person name="Xu L."/>
        </authorList>
    </citation>
    <scope>NUCLEOTIDE SEQUENCE [LARGE SCALE GENOMIC DNA]</scope>
    <source>
        <strain evidence="4 5">SJ-36</strain>
    </source>
</reference>
<dbReference type="KEGG" id="lyj:FKV23_15480"/>
<dbReference type="InterPro" id="IPR002477">
    <property type="entry name" value="Peptidoglycan-bd-like"/>
</dbReference>
<protein>
    <submittedName>
        <fullName evidence="4">Lytic enzyme</fullName>
    </submittedName>
</protein>
<dbReference type="InterPro" id="IPR052354">
    <property type="entry name" value="Cell_Wall_Dynamics_Protein"/>
</dbReference>
<dbReference type="EMBL" id="CP041242">
    <property type="protein sequence ID" value="QDH71335.1"/>
    <property type="molecule type" value="Genomic_DNA"/>
</dbReference>
<sequence length="363" mass="39428">MATDRETQLLSAAYEAGITSPRELANFMAQVSAESGGLNRLNESFRYSGGPETVSNNVRSALRQGPEALNAAWREAMDGRPEPLAELMYGGRMGNNEPGDGYEYRGRGYIQLTGKNQYRAAGEALDLDLVNQPELAAEPENAARIAIWYWQENVQARAPESVREAGSIINTGAMGNTPNGLGHREAEFAKWQRTLTPEVMEQLAQGEIGAIQGARRPSVDPLADGVLRNGEKGEPIRELQQDLHALGYTGRNGQPLTADGDFGANTEHAVRAYQRDHGLTVDGIVGPRTLESIQQQQQEQSQTQPTTAAQGATSAIDRLLAGQIDPAAQQAWNRDVAACRPCPDPVREQEAQQQAQQQDGMAR</sequence>
<dbReference type="AlphaFoldDB" id="A0A514BVJ6"/>
<organism evidence="4 5">
    <name type="scientific">Marilutibacter alkalisoli</name>
    <dbReference type="NCBI Taxonomy" id="2591633"/>
    <lineage>
        <taxon>Bacteria</taxon>
        <taxon>Pseudomonadati</taxon>
        <taxon>Pseudomonadota</taxon>
        <taxon>Gammaproteobacteria</taxon>
        <taxon>Lysobacterales</taxon>
        <taxon>Lysobacteraceae</taxon>
        <taxon>Marilutibacter</taxon>
    </lineage>
</organism>
<dbReference type="Gene3D" id="1.10.101.10">
    <property type="entry name" value="PGBD-like superfamily/PGBD"/>
    <property type="match status" value="1"/>
</dbReference>
<dbReference type="Pfam" id="PF00182">
    <property type="entry name" value="Glyco_hydro_19"/>
    <property type="match status" value="1"/>
</dbReference>
<dbReference type="GO" id="GO:0004568">
    <property type="term" value="F:chitinase activity"/>
    <property type="evidence" value="ECO:0007669"/>
    <property type="project" value="InterPro"/>
</dbReference>
<dbReference type="InterPro" id="IPR036366">
    <property type="entry name" value="PGBDSf"/>
</dbReference>
<gene>
    <name evidence="4" type="ORF">FKV23_15480</name>
</gene>
<dbReference type="SUPFAM" id="SSF53955">
    <property type="entry name" value="Lysozyme-like"/>
    <property type="match status" value="1"/>
</dbReference>
<evidence type="ECO:0000259" key="2">
    <source>
        <dbReference type="Pfam" id="PF00182"/>
    </source>
</evidence>
<dbReference type="Gene3D" id="1.10.530.10">
    <property type="match status" value="1"/>
</dbReference>
<evidence type="ECO:0000313" key="5">
    <source>
        <dbReference type="Proteomes" id="UP000317199"/>
    </source>
</evidence>
<evidence type="ECO:0000256" key="1">
    <source>
        <dbReference type="SAM" id="MobiDB-lite"/>
    </source>
</evidence>